<evidence type="ECO:0000313" key="4">
    <source>
        <dbReference type="Proteomes" id="UP001207736"/>
    </source>
</evidence>
<evidence type="ECO:0000256" key="1">
    <source>
        <dbReference type="SAM" id="Phobius"/>
    </source>
</evidence>
<dbReference type="EMBL" id="BQKB01000011">
    <property type="protein sequence ID" value="GJM52345.1"/>
    <property type="molecule type" value="Genomic_DNA"/>
</dbReference>
<accession>A0AAV5ARB5</accession>
<dbReference type="RefSeq" id="WP_264845015.1">
    <property type="nucleotide sequence ID" value="NZ_BPMA01000002.1"/>
</dbReference>
<evidence type="ECO:0008006" key="6">
    <source>
        <dbReference type="Google" id="ProtNLM"/>
    </source>
</evidence>
<reference evidence="2 5" key="1">
    <citation type="submission" date="2021-11" db="EMBL/GenBank/DDBJ databases">
        <title>Draft genome sequence of Capnocytophaga sp. strain KC07075 isolated from cat oral cavity.</title>
        <authorList>
            <person name="Suzuki M."/>
            <person name="Imaoka K."/>
            <person name="Kimura M."/>
            <person name="Morikawa S."/>
            <person name="Maeda K."/>
        </authorList>
    </citation>
    <scope>NUCLEOTIDE SEQUENCE</scope>
    <source>
        <strain evidence="2">KC07075</strain>
        <strain evidence="3 5">KC07079</strain>
    </source>
</reference>
<feature type="transmembrane region" description="Helical" evidence="1">
    <location>
        <begin position="97"/>
        <end position="121"/>
    </location>
</feature>
<evidence type="ECO:0000313" key="2">
    <source>
        <dbReference type="EMBL" id="GJM49084.1"/>
    </source>
</evidence>
<evidence type="ECO:0000313" key="5">
    <source>
        <dbReference type="Proteomes" id="UP001208692"/>
    </source>
</evidence>
<organism evidence="2 4">
    <name type="scientific">Capnocytophaga catalasegens</name>
    <dbReference type="NCBI Taxonomy" id="1004260"/>
    <lineage>
        <taxon>Bacteria</taxon>
        <taxon>Pseudomonadati</taxon>
        <taxon>Bacteroidota</taxon>
        <taxon>Flavobacteriia</taxon>
        <taxon>Flavobacteriales</taxon>
        <taxon>Flavobacteriaceae</taxon>
        <taxon>Capnocytophaga</taxon>
    </lineage>
</organism>
<keyword evidence="1" id="KW-0472">Membrane</keyword>
<name>A0AAV5ARB5_9FLAO</name>
<gene>
    <name evidence="2" type="ORF">RCZ15_00600</name>
    <name evidence="3" type="ORF">RCZ16_06630</name>
</gene>
<dbReference type="Proteomes" id="UP001207736">
    <property type="component" value="Unassembled WGS sequence"/>
</dbReference>
<dbReference type="AlphaFoldDB" id="A0AAV5ARB5"/>
<keyword evidence="5" id="KW-1185">Reference proteome</keyword>
<comment type="caution">
    <text evidence="2">The sequence shown here is derived from an EMBL/GenBank/DDBJ whole genome shotgun (WGS) entry which is preliminary data.</text>
</comment>
<dbReference type="EMBL" id="BQKA01000001">
    <property type="protein sequence ID" value="GJM49084.1"/>
    <property type="molecule type" value="Genomic_DNA"/>
</dbReference>
<protein>
    <recommendedName>
        <fullName evidence="6">Yip1 domain-containing protein</fullName>
    </recommendedName>
</protein>
<feature type="transmembrane region" description="Helical" evidence="1">
    <location>
        <begin position="186"/>
        <end position="209"/>
    </location>
</feature>
<keyword evidence="1" id="KW-1133">Transmembrane helix</keyword>
<proteinExistence type="predicted"/>
<dbReference type="Proteomes" id="UP001208692">
    <property type="component" value="Unassembled WGS sequence"/>
</dbReference>
<feature type="transmembrane region" description="Helical" evidence="1">
    <location>
        <begin position="7"/>
        <end position="25"/>
    </location>
</feature>
<sequence>MSDKTLNRLYICSLLLLNAFLAYLVQDILNIRSLLANSLSEQLTATQVENLLNAQQKWQWVGYGFIPFLLLIKMSITALVLSIACMLTDRQVPYKRLFVIVAEAEIIFLLVPVCKIIWFYFFQPQHTLEDIQFFYPLSLLNLTDYKQVAQWYVYPLQLANLFEVGYWLLLTYLLGKVLKISFKERFYFVASSYGVLLLLWVVVVMFFTLNYS</sequence>
<feature type="transmembrane region" description="Helical" evidence="1">
    <location>
        <begin position="151"/>
        <end position="174"/>
    </location>
</feature>
<feature type="transmembrane region" description="Helical" evidence="1">
    <location>
        <begin position="60"/>
        <end position="85"/>
    </location>
</feature>
<evidence type="ECO:0000313" key="3">
    <source>
        <dbReference type="EMBL" id="GJM52345.1"/>
    </source>
</evidence>
<keyword evidence="1" id="KW-0812">Transmembrane</keyword>